<accession>A0A6G3T3F5</accession>
<evidence type="ECO:0000313" key="5">
    <source>
        <dbReference type="Proteomes" id="UP000470951"/>
    </source>
</evidence>
<keyword evidence="2" id="KW-0732">Signal</keyword>
<gene>
    <name evidence="3" type="ORF">G3I43_37560</name>
    <name evidence="4" type="ORF">G3I58_17985</name>
</gene>
<reference evidence="3 5" key="1">
    <citation type="submission" date="2020-01" db="EMBL/GenBank/DDBJ databases">
        <title>Insect and environment-associated Actinomycetes.</title>
        <authorList>
            <person name="Currrie C."/>
            <person name="Chevrette M."/>
            <person name="Carlson C."/>
            <person name="Stubbendieck R."/>
            <person name="Wendt-Pienkowski E."/>
        </authorList>
    </citation>
    <scope>NUCLEOTIDE SEQUENCE</scope>
    <source>
        <strain evidence="3">SID505</strain>
        <strain evidence="4 5">SID7903</strain>
    </source>
</reference>
<feature type="signal peptide" evidence="2">
    <location>
        <begin position="1"/>
        <end position="29"/>
    </location>
</feature>
<evidence type="ECO:0000256" key="2">
    <source>
        <dbReference type="SAM" id="SignalP"/>
    </source>
</evidence>
<feature type="chain" id="PRO_5036175287" description="Lipoprotein" evidence="2">
    <location>
        <begin position="30"/>
        <end position="256"/>
    </location>
</feature>
<evidence type="ECO:0008006" key="6">
    <source>
        <dbReference type="Google" id="ProtNLM"/>
    </source>
</evidence>
<evidence type="ECO:0000256" key="1">
    <source>
        <dbReference type="SAM" id="MobiDB-lite"/>
    </source>
</evidence>
<name>A0A6G3T3F5_STRAQ</name>
<dbReference type="AlphaFoldDB" id="A0A6G3T3F5"/>
<dbReference type="EMBL" id="JAAGMK010001053">
    <property type="protein sequence ID" value="NEB89816.1"/>
    <property type="molecule type" value="Genomic_DNA"/>
</dbReference>
<dbReference type="RefSeq" id="WP_087765050.1">
    <property type="nucleotide sequence ID" value="NZ_JAAGLK010000370.1"/>
</dbReference>
<dbReference type="Proteomes" id="UP000470951">
    <property type="component" value="Unassembled WGS sequence"/>
</dbReference>
<dbReference type="EMBL" id="JAAGMS010000199">
    <property type="protein sequence ID" value="NEB99854.1"/>
    <property type="molecule type" value="Genomic_DNA"/>
</dbReference>
<sequence length="256" mass="26400">MTSFAPAVRNHRRTALALVLCGGLTAALAACGTEEDPDKGTNGVAKLSAAEIDEKARAAAEAASAVRLSGTLVSKGGTYRLDMKLNAEGGMGSVTSKKQSFALLRVDDELYLKAPAEFWTHEESGSGADGSSDVAAADKLGGKYVKVPEGDPSYGQLRGFTDKKVLLDGLLALNGKVNKGGRDTVAGHRTIQILGGKGEGGAFDVSLEDQPYPVRVARGGGGGTVTLADWGKTFPLEAPEEDDTVDYGGQLPKSSG</sequence>
<proteinExistence type="predicted"/>
<evidence type="ECO:0000313" key="3">
    <source>
        <dbReference type="EMBL" id="NEB89816.1"/>
    </source>
</evidence>
<organism evidence="3">
    <name type="scientific">Streptomyces anulatus</name>
    <name type="common">Streptomyces chrysomallus</name>
    <dbReference type="NCBI Taxonomy" id="1892"/>
    <lineage>
        <taxon>Bacteria</taxon>
        <taxon>Bacillati</taxon>
        <taxon>Actinomycetota</taxon>
        <taxon>Actinomycetes</taxon>
        <taxon>Kitasatosporales</taxon>
        <taxon>Streptomycetaceae</taxon>
        <taxon>Streptomyces</taxon>
    </lineage>
</organism>
<feature type="region of interest" description="Disordered" evidence="1">
    <location>
        <begin position="237"/>
        <end position="256"/>
    </location>
</feature>
<dbReference type="Gene3D" id="2.50.20.20">
    <property type="match status" value="1"/>
</dbReference>
<comment type="caution">
    <text evidence="3">The sequence shown here is derived from an EMBL/GenBank/DDBJ whole genome shotgun (WGS) entry which is preliminary data.</text>
</comment>
<protein>
    <recommendedName>
        <fullName evidence="6">Lipoprotein</fullName>
    </recommendedName>
</protein>
<evidence type="ECO:0000313" key="4">
    <source>
        <dbReference type="EMBL" id="NEB99854.1"/>
    </source>
</evidence>